<keyword evidence="2" id="KW-1185">Reference proteome</keyword>
<accession>A0A6J7ZYN4</accession>
<organism evidence="1 2">
    <name type="scientific">Mytilus coruscus</name>
    <name type="common">Sea mussel</name>
    <dbReference type="NCBI Taxonomy" id="42192"/>
    <lineage>
        <taxon>Eukaryota</taxon>
        <taxon>Metazoa</taxon>
        <taxon>Spiralia</taxon>
        <taxon>Lophotrochozoa</taxon>
        <taxon>Mollusca</taxon>
        <taxon>Bivalvia</taxon>
        <taxon>Autobranchia</taxon>
        <taxon>Pteriomorphia</taxon>
        <taxon>Mytilida</taxon>
        <taxon>Mytiloidea</taxon>
        <taxon>Mytilidae</taxon>
        <taxon>Mytilinae</taxon>
        <taxon>Mytilus</taxon>
    </lineage>
</organism>
<dbReference type="OrthoDB" id="6114712at2759"/>
<name>A0A6J7ZYN4_MYTCO</name>
<evidence type="ECO:0000313" key="2">
    <source>
        <dbReference type="Proteomes" id="UP000507470"/>
    </source>
</evidence>
<proteinExistence type="predicted"/>
<dbReference type="Proteomes" id="UP000507470">
    <property type="component" value="Unassembled WGS sequence"/>
</dbReference>
<dbReference type="EMBL" id="CACVKT020000204">
    <property type="protein sequence ID" value="CAC5357396.1"/>
    <property type="molecule type" value="Genomic_DNA"/>
</dbReference>
<sequence length="238" mass="28052">MFEIESWNSAPTLQMVTQALYRHFPDISKLTEALRLKRIKLKFFSQNWRKQEHKLQDFVHGYIADKNEKYYKIAQKWVFLSGKYSQIIDKNFQRFFKFHPIMEFNINNQYKGSEILVFPWYLSNKIAHFELTYMGTLLAIDEESAKKIADILCCSLTAVDNNCFQLTQGSCLLPYSSPFHEKLSREMKNVLGKRKRKTMPTPEEAESTAISSILFQLYNQEEIPGNLKNILTEKNHML</sequence>
<protein>
    <submittedName>
        <fullName evidence="1">Uncharacterized protein</fullName>
    </submittedName>
</protein>
<reference evidence="1 2" key="1">
    <citation type="submission" date="2020-06" db="EMBL/GenBank/DDBJ databases">
        <authorList>
            <person name="Li R."/>
            <person name="Bekaert M."/>
        </authorList>
    </citation>
    <scope>NUCLEOTIDE SEQUENCE [LARGE SCALE GENOMIC DNA]</scope>
    <source>
        <strain evidence="2">wild</strain>
    </source>
</reference>
<gene>
    <name evidence="1" type="ORF">MCOR_1081</name>
</gene>
<dbReference type="AlphaFoldDB" id="A0A6J7ZYN4"/>
<evidence type="ECO:0000313" key="1">
    <source>
        <dbReference type="EMBL" id="CAC5357396.1"/>
    </source>
</evidence>